<name>A0AAD8MW45_9APIA</name>
<sequence>MADYLMDIEAHIKDGGIKIGPDEDALTVGTPISGNASRDNCINVTIPASKEFLTPVKSVEKQVTPTADTSTMVQKVITTRRKVYISPRTTKSQQDPTIVQQEKVIRSGTRKKINLSQPTTISGQMPSQSSNLNNCPIAILSDQQGQTIHGVPLQDDCYRVSVDEVVKGAAFLPYEAGGTKSNGQWGRGTT</sequence>
<evidence type="ECO:0000313" key="2">
    <source>
        <dbReference type="Proteomes" id="UP001237642"/>
    </source>
</evidence>
<accession>A0AAD8MW45</accession>
<dbReference type="EMBL" id="JAUIZM010000004">
    <property type="protein sequence ID" value="KAK1387062.1"/>
    <property type="molecule type" value="Genomic_DNA"/>
</dbReference>
<reference evidence="1" key="1">
    <citation type="submission" date="2023-02" db="EMBL/GenBank/DDBJ databases">
        <title>Genome of toxic invasive species Heracleum sosnowskyi carries increased number of genes despite the absence of recent whole-genome duplications.</title>
        <authorList>
            <person name="Schelkunov M."/>
            <person name="Shtratnikova V."/>
            <person name="Makarenko M."/>
            <person name="Klepikova A."/>
            <person name="Omelchenko D."/>
            <person name="Novikova G."/>
            <person name="Obukhova E."/>
            <person name="Bogdanov V."/>
            <person name="Penin A."/>
            <person name="Logacheva M."/>
        </authorList>
    </citation>
    <scope>NUCLEOTIDE SEQUENCE</scope>
    <source>
        <strain evidence="1">Hsosn_3</strain>
        <tissue evidence="1">Leaf</tissue>
    </source>
</reference>
<comment type="caution">
    <text evidence="1">The sequence shown here is derived from an EMBL/GenBank/DDBJ whole genome shotgun (WGS) entry which is preliminary data.</text>
</comment>
<evidence type="ECO:0000313" key="1">
    <source>
        <dbReference type="EMBL" id="KAK1387062.1"/>
    </source>
</evidence>
<keyword evidence="2" id="KW-1185">Reference proteome</keyword>
<organism evidence="1 2">
    <name type="scientific">Heracleum sosnowskyi</name>
    <dbReference type="NCBI Taxonomy" id="360622"/>
    <lineage>
        <taxon>Eukaryota</taxon>
        <taxon>Viridiplantae</taxon>
        <taxon>Streptophyta</taxon>
        <taxon>Embryophyta</taxon>
        <taxon>Tracheophyta</taxon>
        <taxon>Spermatophyta</taxon>
        <taxon>Magnoliopsida</taxon>
        <taxon>eudicotyledons</taxon>
        <taxon>Gunneridae</taxon>
        <taxon>Pentapetalae</taxon>
        <taxon>asterids</taxon>
        <taxon>campanulids</taxon>
        <taxon>Apiales</taxon>
        <taxon>Apiaceae</taxon>
        <taxon>Apioideae</taxon>
        <taxon>apioid superclade</taxon>
        <taxon>Tordylieae</taxon>
        <taxon>Tordyliinae</taxon>
        <taxon>Heracleum</taxon>
    </lineage>
</organism>
<proteinExistence type="predicted"/>
<reference evidence="1" key="2">
    <citation type="submission" date="2023-05" db="EMBL/GenBank/DDBJ databases">
        <authorList>
            <person name="Schelkunov M.I."/>
        </authorList>
    </citation>
    <scope>NUCLEOTIDE SEQUENCE</scope>
    <source>
        <strain evidence="1">Hsosn_3</strain>
        <tissue evidence="1">Leaf</tissue>
    </source>
</reference>
<dbReference type="AlphaFoldDB" id="A0AAD8MW45"/>
<protein>
    <submittedName>
        <fullName evidence="1">Uncharacterized protein</fullName>
    </submittedName>
</protein>
<dbReference type="Proteomes" id="UP001237642">
    <property type="component" value="Unassembled WGS sequence"/>
</dbReference>
<gene>
    <name evidence="1" type="ORF">POM88_015240</name>
</gene>